<evidence type="ECO:0000256" key="1">
    <source>
        <dbReference type="SAM" id="MobiDB-lite"/>
    </source>
</evidence>
<gene>
    <name evidence="2" type="ORF">AVEN_95352_1</name>
</gene>
<evidence type="ECO:0000313" key="3">
    <source>
        <dbReference type="Proteomes" id="UP000499080"/>
    </source>
</evidence>
<evidence type="ECO:0000313" key="2">
    <source>
        <dbReference type="EMBL" id="GBM27691.1"/>
    </source>
</evidence>
<dbReference type="Proteomes" id="UP000499080">
    <property type="component" value="Unassembled WGS sequence"/>
</dbReference>
<accession>A0A4Y2EFT5</accession>
<reference evidence="2 3" key="1">
    <citation type="journal article" date="2019" name="Sci. Rep.">
        <title>Orb-weaving spider Araneus ventricosus genome elucidates the spidroin gene catalogue.</title>
        <authorList>
            <person name="Kono N."/>
            <person name="Nakamura H."/>
            <person name="Ohtoshi R."/>
            <person name="Moran D.A.P."/>
            <person name="Shinohara A."/>
            <person name="Yoshida Y."/>
            <person name="Fujiwara M."/>
            <person name="Mori M."/>
            <person name="Tomita M."/>
            <person name="Arakawa K."/>
        </authorList>
    </citation>
    <scope>NUCLEOTIDE SEQUENCE [LARGE SCALE GENOMIC DNA]</scope>
</reference>
<dbReference type="EMBL" id="BGPR01000592">
    <property type="protein sequence ID" value="GBM27691.1"/>
    <property type="molecule type" value="Genomic_DNA"/>
</dbReference>
<sequence>MASKSKRIKKRTRTGQTTSHQAQDSNFRPTVKPLTFDEQTPWTVFKDSVQNCALDKRMDGLCEGQSTCSLSPRVYRTELKTRLQKPGVSLQVLVADVERLMSLAYAEYPLDVWESLAAQFFVDAIRDEETQLSKRLMDRPWHIA</sequence>
<dbReference type="AlphaFoldDB" id="A0A4Y2EFT5"/>
<feature type="region of interest" description="Disordered" evidence="1">
    <location>
        <begin position="1"/>
        <end position="30"/>
    </location>
</feature>
<feature type="compositionally biased region" description="Polar residues" evidence="1">
    <location>
        <begin position="15"/>
        <end position="28"/>
    </location>
</feature>
<keyword evidence="3" id="KW-1185">Reference proteome</keyword>
<feature type="compositionally biased region" description="Basic residues" evidence="1">
    <location>
        <begin position="1"/>
        <end position="13"/>
    </location>
</feature>
<protein>
    <submittedName>
        <fullName evidence="2">Uncharacterized protein</fullName>
    </submittedName>
</protein>
<comment type="caution">
    <text evidence="2">The sequence shown here is derived from an EMBL/GenBank/DDBJ whole genome shotgun (WGS) entry which is preliminary data.</text>
</comment>
<proteinExistence type="predicted"/>
<name>A0A4Y2EFT5_ARAVE</name>
<organism evidence="2 3">
    <name type="scientific">Araneus ventricosus</name>
    <name type="common">Orbweaver spider</name>
    <name type="synonym">Epeira ventricosa</name>
    <dbReference type="NCBI Taxonomy" id="182803"/>
    <lineage>
        <taxon>Eukaryota</taxon>
        <taxon>Metazoa</taxon>
        <taxon>Ecdysozoa</taxon>
        <taxon>Arthropoda</taxon>
        <taxon>Chelicerata</taxon>
        <taxon>Arachnida</taxon>
        <taxon>Araneae</taxon>
        <taxon>Araneomorphae</taxon>
        <taxon>Entelegynae</taxon>
        <taxon>Araneoidea</taxon>
        <taxon>Araneidae</taxon>
        <taxon>Araneus</taxon>
    </lineage>
</organism>